<dbReference type="PANTHER" id="PTHR31834:SF8">
    <property type="entry name" value="TRANSFERASE, PUTATIVE (AFU_ORTHOLOGUE AFUA_6G14040)-RELATED"/>
    <property type="match status" value="1"/>
</dbReference>
<evidence type="ECO:0000256" key="1">
    <source>
        <dbReference type="ARBA" id="ARBA00009003"/>
    </source>
</evidence>
<evidence type="ECO:0008006" key="4">
    <source>
        <dbReference type="Google" id="ProtNLM"/>
    </source>
</evidence>
<evidence type="ECO:0000313" key="3">
    <source>
        <dbReference type="Proteomes" id="UP000240883"/>
    </source>
</evidence>
<protein>
    <recommendedName>
        <fullName evidence="4">Initiation-specific alpha-1,6-mannosyltransferase</fullName>
    </recommendedName>
</protein>
<dbReference type="PANTHER" id="PTHR31834">
    <property type="entry name" value="INITIATION-SPECIFIC ALPHA-1,6-MANNOSYLTRANSFERASE"/>
    <property type="match status" value="1"/>
</dbReference>
<dbReference type="InterPro" id="IPR029044">
    <property type="entry name" value="Nucleotide-diphossugar_trans"/>
</dbReference>
<dbReference type="InterPro" id="IPR039367">
    <property type="entry name" value="Och1-like"/>
</dbReference>
<dbReference type="Gene3D" id="3.90.550.20">
    <property type="match status" value="1"/>
</dbReference>
<dbReference type="EMBL" id="KZ678135">
    <property type="protein sequence ID" value="PSN67294.1"/>
    <property type="molecule type" value="Genomic_DNA"/>
</dbReference>
<organism evidence="2 3">
    <name type="scientific">Corynespora cassiicola Philippines</name>
    <dbReference type="NCBI Taxonomy" id="1448308"/>
    <lineage>
        <taxon>Eukaryota</taxon>
        <taxon>Fungi</taxon>
        <taxon>Dikarya</taxon>
        <taxon>Ascomycota</taxon>
        <taxon>Pezizomycotina</taxon>
        <taxon>Dothideomycetes</taxon>
        <taxon>Pleosporomycetidae</taxon>
        <taxon>Pleosporales</taxon>
        <taxon>Corynesporascaceae</taxon>
        <taxon>Corynespora</taxon>
    </lineage>
</organism>
<dbReference type="InterPro" id="IPR007577">
    <property type="entry name" value="GlycoTrfase_DXD_sugar-bd_CS"/>
</dbReference>
<dbReference type="AlphaFoldDB" id="A0A2T2NPF8"/>
<accession>A0A2T2NPF8</accession>
<reference evidence="2 3" key="1">
    <citation type="journal article" date="2018" name="Front. Microbiol.">
        <title>Genome-Wide Analysis of Corynespora cassiicola Leaf Fall Disease Putative Effectors.</title>
        <authorList>
            <person name="Lopez D."/>
            <person name="Ribeiro S."/>
            <person name="Label P."/>
            <person name="Fumanal B."/>
            <person name="Venisse J.S."/>
            <person name="Kohler A."/>
            <person name="de Oliveira R.R."/>
            <person name="Labutti K."/>
            <person name="Lipzen A."/>
            <person name="Lail K."/>
            <person name="Bauer D."/>
            <person name="Ohm R.A."/>
            <person name="Barry K.W."/>
            <person name="Spatafora J."/>
            <person name="Grigoriev I.V."/>
            <person name="Martin F.M."/>
            <person name="Pujade-Renaud V."/>
        </authorList>
    </citation>
    <scope>NUCLEOTIDE SEQUENCE [LARGE SCALE GENOMIC DNA]</scope>
    <source>
        <strain evidence="2 3">Philippines</strain>
    </source>
</reference>
<comment type="similarity">
    <text evidence="1">Belongs to the glycosyltransferase 32 family.</text>
</comment>
<keyword evidence="3" id="KW-1185">Reference proteome</keyword>
<dbReference type="OrthoDB" id="409543at2759"/>
<dbReference type="GO" id="GO:0000009">
    <property type="term" value="F:alpha-1,6-mannosyltransferase activity"/>
    <property type="evidence" value="ECO:0007669"/>
    <property type="project" value="InterPro"/>
</dbReference>
<dbReference type="Proteomes" id="UP000240883">
    <property type="component" value="Unassembled WGS sequence"/>
</dbReference>
<sequence>MLQPHGPPRVPPAKIPGILWYKLGPSGLSNQSHEWTDTCIEKNPTYRPEFMTDTSADDYVMRTFALRPEIPETYLALTIPILKADMLRYLLLFDQGGIWMDLDVSCEDTPIDDWIPEHYRHNASLVVGWEFDAGWEEPFVRQFATWTIMSRPRSTHMSMVVDDIIEGLRSASLKHGVPIANLTLDMTGDVVDMTGPRRFTSGVLKSLGESLGESVSIEDIKGLREPKLVGDVLIMPGRAFASSSNKYEDKEGLTPPLVTHHYAGSWKNEFGGEQTEMDNGQS</sequence>
<evidence type="ECO:0000313" key="2">
    <source>
        <dbReference type="EMBL" id="PSN67294.1"/>
    </source>
</evidence>
<dbReference type="GO" id="GO:0000136">
    <property type="term" value="C:mannan polymerase complex"/>
    <property type="evidence" value="ECO:0007669"/>
    <property type="project" value="TreeGrafter"/>
</dbReference>
<dbReference type="SUPFAM" id="SSF53448">
    <property type="entry name" value="Nucleotide-diphospho-sugar transferases"/>
    <property type="match status" value="1"/>
</dbReference>
<proteinExistence type="inferred from homology"/>
<dbReference type="GO" id="GO:0006487">
    <property type="term" value="P:protein N-linked glycosylation"/>
    <property type="evidence" value="ECO:0007669"/>
    <property type="project" value="TreeGrafter"/>
</dbReference>
<name>A0A2T2NPF8_CORCC</name>
<gene>
    <name evidence="2" type="ORF">BS50DRAFT_600721</name>
</gene>
<dbReference type="Pfam" id="PF04488">
    <property type="entry name" value="Gly_transf_sug"/>
    <property type="match status" value="1"/>
</dbReference>